<proteinExistence type="inferred from homology"/>
<name>A0A8X8Y8W9_SALSN</name>
<dbReference type="EC" id="3.1.1.-" evidence="6"/>
<keyword evidence="5 6" id="KW-0961">Cell wall biogenesis/degradation</keyword>
<evidence type="ECO:0000313" key="7">
    <source>
        <dbReference type="EMBL" id="KAG6425675.1"/>
    </source>
</evidence>
<comment type="function">
    <text evidence="1 6">Hydrolyzes acetyl esters in homogalacturonan regions of pectin. In type I primary cell wall, galacturonic acid residues of pectin can be acetylated at the O-2 and O-3 positions. Decreasing the degree of acetylation of pectin gels in vitro alters their physical properties.</text>
</comment>
<evidence type="ECO:0000313" key="8">
    <source>
        <dbReference type="Proteomes" id="UP000298416"/>
    </source>
</evidence>
<dbReference type="PANTHER" id="PTHR21562">
    <property type="entry name" value="NOTUM-RELATED"/>
    <property type="match status" value="1"/>
</dbReference>
<evidence type="ECO:0000256" key="6">
    <source>
        <dbReference type="RuleBase" id="RU363114"/>
    </source>
</evidence>
<reference evidence="7" key="2">
    <citation type="submission" date="2020-08" db="EMBL/GenBank/DDBJ databases">
        <title>Plant Genome Project.</title>
        <authorList>
            <person name="Zhang R.-G."/>
        </authorList>
    </citation>
    <scope>NUCLEOTIDE SEQUENCE</scope>
    <source>
        <strain evidence="7">Huo1</strain>
        <tissue evidence="7">Leaf</tissue>
    </source>
</reference>
<dbReference type="PANTHER" id="PTHR21562:SF69">
    <property type="entry name" value="PECTIN ACETYLESTERASE 9"/>
    <property type="match status" value="1"/>
</dbReference>
<dbReference type="EMBL" id="PNBA02000005">
    <property type="protein sequence ID" value="KAG6425675.1"/>
    <property type="molecule type" value="Genomic_DNA"/>
</dbReference>
<dbReference type="GO" id="GO:0071555">
    <property type="term" value="P:cell wall organization"/>
    <property type="evidence" value="ECO:0007669"/>
    <property type="project" value="UniProtKB-KW"/>
</dbReference>
<evidence type="ECO:0000256" key="3">
    <source>
        <dbReference type="ARBA" id="ARBA00005784"/>
    </source>
</evidence>
<comment type="similarity">
    <text evidence="3 6">Belongs to the pectinacetylesterase family.</text>
</comment>
<dbReference type="InterPro" id="IPR004963">
    <property type="entry name" value="PAE/NOTUM"/>
</dbReference>
<comment type="subcellular location">
    <subcellularLocation>
        <location evidence="2 6">Secreted</location>
        <location evidence="2 6">Cell wall</location>
    </subcellularLocation>
</comment>
<keyword evidence="6" id="KW-0378">Hydrolase</keyword>
<organism evidence="7">
    <name type="scientific">Salvia splendens</name>
    <name type="common">Scarlet sage</name>
    <dbReference type="NCBI Taxonomy" id="180675"/>
    <lineage>
        <taxon>Eukaryota</taxon>
        <taxon>Viridiplantae</taxon>
        <taxon>Streptophyta</taxon>
        <taxon>Embryophyta</taxon>
        <taxon>Tracheophyta</taxon>
        <taxon>Spermatophyta</taxon>
        <taxon>Magnoliopsida</taxon>
        <taxon>eudicotyledons</taxon>
        <taxon>Gunneridae</taxon>
        <taxon>Pentapetalae</taxon>
        <taxon>asterids</taxon>
        <taxon>lamiids</taxon>
        <taxon>Lamiales</taxon>
        <taxon>Lamiaceae</taxon>
        <taxon>Nepetoideae</taxon>
        <taxon>Mentheae</taxon>
        <taxon>Salviinae</taxon>
        <taxon>Salvia</taxon>
        <taxon>Salvia subgen. Calosphace</taxon>
        <taxon>core Calosphace</taxon>
    </lineage>
</organism>
<comment type="caution">
    <text evidence="7">The sequence shown here is derived from an EMBL/GenBank/DDBJ whole genome shotgun (WGS) entry which is preliminary data.</text>
</comment>
<evidence type="ECO:0000256" key="4">
    <source>
        <dbReference type="ARBA" id="ARBA00022512"/>
    </source>
</evidence>
<keyword evidence="4 6" id="KW-0134">Cell wall</keyword>
<dbReference type="AlphaFoldDB" id="A0A8X8Y8W9"/>
<keyword evidence="6" id="KW-0964">Secreted</keyword>
<keyword evidence="8" id="KW-1185">Reference proteome</keyword>
<evidence type="ECO:0000256" key="2">
    <source>
        <dbReference type="ARBA" id="ARBA00004191"/>
    </source>
</evidence>
<protein>
    <recommendedName>
        <fullName evidence="6">Pectin acetylesterase</fullName>
        <ecNumber evidence="6">3.1.1.-</ecNumber>
    </recommendedName>
</protein>
<dbReference type="Proteomes" id="UP000298416">
    <property type="component" value="Unassembled WGS sequence"/>
</dbReference>
<accession>A0A8X8Y8W9</accession>
<evidence type="ECO:0000256" key="1">
    <source>
        <dbReference type="ARBA" id="ARBA00003534"/>
    </source>
</evidence>
<sequence length="149" mass="16121">MKILTAQEDERVCLCVTAAATVANVDQRRLKMTLVQNASVVGGATTSNPASTEPLRSTRLMSKVEIFSSILSNNASLNLDFYNWNRVKLRYCDGASFGGDAVFDNGTSLLYFRGQRIWQAIILDLLPKGLGQAKKALLSGSSAGLFLDA</sequence>
<reference evidence="7" key="1">
    <citation type="submission" date="2018-01" db="EMBL/GenBank/DDBJ databases">
        <authorList>
            <person name="Mao J.F."/>
        </authorList>
    </citation>
    <scope>NUCLEOTIDE SEQUENCE</scope>
    <source>
        <strain evidence="7">Huo1</strain>
        <tissue evidence="7">Leaf</tissue>
    </source>
</reference>
<dbReference type="Pfam" id="PF03283">
    <property type="entry name" value="PAE"/>
    <property type="match status" value="1"/>
</dbReference>
<gene>
    <name evidence="7" type="ORF">SASPL_116120</name>
</gene>
<dbReference type="GO" id="GO:0016787">
    <property type="term" value="F:hydrolase activity"/>
    <property type="evidence" value="ECO:0007669"/>
    <property type="project" value="UniProtKB-KW"/>
</dbReference>
<evidence type="ECO:0000256" key="5">
    <source>
        <dbReference type="ARBA" id="ARBA00023316"/>
    </source>
</evidence>